<feature type="compositionally biased region" description="Low complexity" evidence="2">
    <location>
        <begin position="75"/>
        <end position="84"/>
    </location>
</feature>
<evidence type="ECO:0000313" key="4">
    <source>
        <dbReference type="Proteomes" id="UP000226192"/>
    </source>
</evidence>
<keyword evidence="4" id="KW-1185">Reference proteome</keyword>
<proteinExistence type="predicted"/>
<name>A0A2C5YCM2_9HYPO</name>
<evidence type="ECO:0008006" key="5">
    <source>
        <dbReference type="Google" id="ProtNLM"/>
    </source>
</evidence>
<protein>
    <recommendedName>
        <fullName evidence="5">Autophagy-related protein 28</fullName>
    </recommendedName>
</protein>
<feature type="region of interest" description="Disordered" evidence="2">
    <location>
        <begin position="568"/>
        <end position="635"/>
    </location>
</feature>
<dbReference type="EMBL" id="NJET01000018">
    <property type="protein sequence ID" value="PHH65373.1"/>
    <property type="molecule type" value="Genomic_DNA"/>
</dbReference>
<sequence>MVPSSSAFGHLDRRRKGHYLPTLSSYSASRPALRSSPSAASTDDGYLLEVLDPRPDQAQFVYHDFPQPGFKKAASSPSRTSDSLDSGHRDLFGYDMASSRQGQQSMFSVPPPPIAPSTILPNSPKVSQPDQMRPSFFSMNASRSAARLFGQRRPTAAHAPSSGWTALKSKRQALEKHIQQLLDVQAAALAADSMGSSEPRAESDGGMSSPCGSTPSMDLPHSPTGSTSRMAKSLYVPPRSTPQGDVIPVRQPAKPRIGLREAREGVQTSMAFLSDIGQQEIAYMDAALADRREALAQLTQLAAKQSSLHTELEELDDDAQEPLAKELRELGAEHDHLSDEIKVLEERLVNMRRRRRSVKEKMQQVKSQRESGLSGYHGALRDVETRISDILQRPPVQPLNSEVLGNGSNAHVDSTTLGGIEFIQLIPERRTVAMAQSWWETEVEALDRRRRQLATEQQALKDGRAIWQQVSRLVNDYEADLRQTVKSAASWTGPSSSAKASEPEMLRAQRTKVEKLIGQLKQQLQFVESQRWTLLICAIGAELEIFRQAHDLLGSMLGDAASGDEDLLSSPVANGGKSSNGYSENETGPWSESGVADIGAAPVDGQADARAACSPPKQDGDKERGFEGLVGHVDG</sequence>
<feature type="region of interest" description="Disordered" evidence="2">
    <location>
        <begin position="192"/>
        <end position="230"/>
    </location>
</feature>
<dbReference type="OrthoDB" id="5342758at2759"/>
<dbReference type="AlphaFoldDB" id="A0A2C5YCM2"/>
<reference evidence="3 4" key="1">
    <citation type="submission" date="2017-06" db="EMBL/GenBank/DDBJ databases">
        <title>Ant-infecting Ophiocordyceps genomes reveal a high diversity of potential behavioral manipulation genes and a possible major role for enterotoxins.</title>
        <authorList>
            <person name="De Bekker C."/>
            <person name="Evans H.C."/>
            <person name="Brachmann A."/>
            <person name="Hughes D.P."/>
        </authorList>
    </citation>
    <scope>NUCLEOTIDE SEQUENCE [LARGE SCALE GENOMIC DNA]</scope>
    <source>
        <strain evidence="3 4">Map64</strain>
    </source>
</reference>
<feature type="region of interest" description="Disordered" evidence="2">
    <location>
        <begin position="19"/>
        <end position="44"/>
    </location>
</feature>
<keyword evidence="1" id="KW-0175">Coiled coil</keyword>
<gene>
    <name evidence="3" type="ORF">CDD81_2477</name>
</gene>
<accession>A0A2C5YCM2</accession>
<feature type="compositionally biased region" description="Polar residues" evidence="2">
    <location>
        <begin position="576"/>
        <end position="590"/>
    </location>
</feature>
<feature type="coiled-coil region" evidence="1">
    <location>
        <begin position="284"/>
        <end position="368"/>
    </location>
</feature>
<dbReference type="STRING" id="1399860.A0A2C5YCM2"/>
<evidence type="ECO:0000256" key="2">
    <source>
        <dbReference type="SAM" id="MobiDB-lite"/>
    </source>
</evidence>
<feature type="compositionally biased region" description="Low complexity" evidence="2">
    <location>
        <begin position="23"/>
        <end position="41"/>
    </location>
</feature>
<comment type="caution">
    <text evidence="3">The sequence shown here is derived from an EMBL/GenBank/DDBJ whole genome shotgun (WGS) entry which is preliminary data.</text>
</comment>
<organism evidence="3 4">
    <name type="scientific">Ophiocordyceps australis</name>
    <dbReference type="NCBI Taxonomy" id="1399860"/>
    <lineage>
        <taxon>Eukaryota</taxon>
        <taxon>Fungi</taxon>
        <taxon>Dikarya</taxon>
        <taxon>Ascomycota</taxon>
        <taxon>Pezizomycotina</taxon>
        <taxon>Sordariomycetes</taxon>
        <taxon>Hypocreomycetidae</taxon>
        <taxon>Hypocreales</taxon>
        <taxon>Ophiocordycipitaceae</taxon>
        <taxon>Ophiocordyceps</taxon>
    </lineage>
</organism>
<dbReference type="Proteomes" id="UP000226192">
    <property type="component" value="Unassembled WGS sequence"/>
</dbReference>
<feature type="region of interest" description="Disordered" evidence="2">
    <location>
        <begin position="67"/>
        <end position="87"/>
    </location>
</feature>
<evidence type="ECO:0000313" key="3">
    <source>
        <dbReference type="EMBL" id="PHH65373.1"/>
    </source>
</evidence>
<evidence type="ECO:0000256" key="1">
    <source>
        <dbReference type="SAM" id="Coils"/>
    </source>
</evidence>